<evidence type="ECO:0000259" key="2">
    <source>
        <dbReference type="Pfam" id="PF20167"/>
    </source>
</evidence>
<feature type="region of interest" description="Disordered" evidence="1">
    <location>
        <begin position="265"/>
        <end position="284"/>
    </location>
</feature>
<comment type="caution">
    <text evidence="3">The sequence shown here is derived from an EMBL/GenBank/DDBJ whole genome shotgun (WGS) entry which is preliminary data.</text>
</comment>
<dbReference type="Proteomes" id="UP000224567">
    <property type="component" value="Unassembled WGS sequence"/>
</dbReference>
<reference evidence="4" key="2">
    <citation type="journal article" date="2017" name="J. Anim. Genet.">
        <title>Multiple reference genome sequences of hot pepper reveal the massive evolution of plant disease resistance genes by retroduplication.</title>
        <authorList>
            <person name="Kim S."/>
            <person name="Park J."/>
            <person name="Yeom S.-I."/>
            <person name="Kim Y.-M."/>
            <person name="Seo E."/>
            <person name="Kim K.-T."/>
            <person name="Kim M.-S."/>
            <person name="Lee J.M."/>
            <person name="Cheong K."/>
            <person name="Shin H.-S."/>
            <person name="Kim S.-B."/>
            <person name="Han K."/>
            <person name="Lee J."/>
            <person name="Park M."/>
            <person name="Lee H.-A."/>
            <person name="Lee H.-Y."/>
            <person name="Lee Y."/>
            <person name="Oh S."/>
            <person name="Lee J.H."/>
            <person name="Choi E."/>
            <person name="Choi E."/>
            <person name="Lee S.E."/>
            <person name="Jeon J."/>
            <person name="Kim H."/>
            <person name="Choi G."/>
            <person name="Song H."/>
            <person name="Lee J."/>
            <person name="Lee S.-C."/>
            <person name="Kwon J.-K."/>
            <person name="Lee H.-Y."/>
            <person name="Koo N."/>
            <person name="Hong Y."/>
            <person name="Kim R.W."/>
            <person name="Kang W.-H."/>
            <person name="Huh J.H."/>
            <person name="Kang B.-C."/>
            <person name="Yang T.-J."/>
            <person name="Lee Y.-H."/>
            <person name="Bennetzen J.L."/>
            <person name="Choi D."/>
        </authorList>
    </citation>
    <scope>NUCLEOTIDE SEQUENCE [LARGE SCALE GENOMIC DNA]</scope>
    <source>
        <strain evidence="4">cv. PBC81</strain>
    </source>
</reference>
<proteinExistence type="predicted"/>
<gene>
    <name evidence="3" type="ORF">CQW23_19222</name>
</gene>
<dbReference type="EMBL" id="MLFT02000008">
    <property type="protein sequence ID" value="PHT40368.1"/>
    <property type="molecule type" value="Genomic_DNA"/>
</dbReference>
<evidence type="ECO:0000313" key="3">
    <source>
        <dbReference type="EMBL" id="PHT40368.1"/>
    </source>
</evidence>
<sequence length="407" mass="45405">MGMLRSKWSGPFVISNVYPSGAIELEDHEKKKFMVNGQRLKNYYVAGPRATKVCLQEKTFREKLERVMPQIKARQKKLSEGVKYRSPKKLRKSQIPKLSMIVHGRVIAKGLPPWANGVRQIKRRNLSVQAKHWLGFMGNHLLPSRNDQDIAVDKDIIVGCIMDKIAINLGELTVEMIKFRANQPGNLLPFSTLISMVCLKFKVPLLPKINHRVICTGVIDITQCKDENNPTGLKRKALVLVDLGVEGLPSLEGVEIPLNSTLNAESHQDSTNTTLSLSTTPPPYSTQSARFSTVTFAKDASMTLANNVTLTRLVAYIPHFIQASIVPLRASVAKLEQRMATLKARGDCDRVASVRADLDSSRAEIHSKQHSFGLDKAKIAFPPETSGLVLPFDDLFREGQEKIDYEV</sequence>
<feature type="domain" description="Putative plant transposon protein" evidence="2">
    <location>
        <begin position="96"/>
        <end position="204"/>
    </location>
</feature>
<dbReference type="AlphaFoldDB" id="A0A2G2W571"/>
<dbReference type="Pfam" id="PF20167">
    <property type="entry name" value="Transposase_32"/>
    <property type="match status" value="1"/>
</dbReference>
<organism evidence="3 4">
    <name type="scientific">Capsicum baccatum</name>
    <name type="common">Peruvian pepper</name>
    <dbReference type="NCBI Taxonomy" id="33114"/>
    <lineage>
        <taxon>Eukaryota</taxon>
        <taxon>Viridiplantae</taxon>
        <taxon>Streptophyta</taxon>
        <taxon>Embryophyta</taxon>
        <taxon>Tracheophyta</taxon>
        <taxon>Spermatophyta</taxon>
        <taxon>Magnoliopsida</taxon>
        <taxon>eudicotyledons</taxon>
        <taxon>Gunneridae</taxon>
        <taxon>Pentapetalae</taxon>
        <taxon>asterids</taxon>
        <taxon>lamiids</taxon>
        <taxon>Solanales</taxon>
        <taxon>Solanaceae</taxon>
        <taxon>Solanoideae</taxon>
        <taxon>Capsiceae</taxon>
        <taxon>Capsicum</taxon>
    </lineage>
</organism>
<dbReference type="OrthoDB" id="1329154at2759"/>
<keyword evidence="4" id="KW-1185">Reference proteome</keyword>
<name>A0A2G2W571_CAPBA</name>
<evidence type="ECO:0000313" key="4">
    <source>
        <dbReference type="Proteomes" id="UP000224567"/>
    </source>
</evidence>
<protein>
    <recommendedName>
        <fullName evidence="2">Putative plant transposon protein domain-containing protein</fullName>
    </recommendedName>
</protein>
<dbReference type="InterPro" id="IPR046796">
    <property type="entry name" value="Transposase_32_dom"/>
</dbReference>
<reference evidence="3 4" key="1">
    <citation type="journal article" date="2017" name="Genome Biol.">
        <title>New reference genome sequences of hot pepper reveal the massive evolution of plant disease-resistance genes by retroduplication.</title>
        <authorList>
            <person name="Kim S."/>
            <person name="Park J."/>
            <person name="Yeom S.I."/>
            <person name="Kim Y.M."/>
            <person name="Seo E."/>
            <person name="Kim K.T."/>
            <person name="Kim M.S."/>
            <person name="Lee J.M."/>
            <person name="Cheong K."/>
            <person name="Shin H.S."/>
            <person name="Kim S.B."/>
            <person name="Han K."/>
            <person name="Lee J."/>
            <person name="Park M."/>
            <person name="Lee H.A."/>
            <person name="Lee H.Y."/>
            <person name="Lee Y."/>
            <person name="Oh S."/>
            <person name="Lee J.H."/>
            <person name="Choi E."/>
            <person name="Choi E."/>
            <person name="Lee S.E."/>
            <person name="Jeon J."/>
            <person name="Kim H."/>
            <person name="Choi G."/>
            <person name="Song H."/>
            <person name="Lee J."/>
            <person name="Lee S.C."/>
            <person name="Kwon J.K."/>
            <person name="Lee H.Y."/>
            <person name="Koo N."/>
            <person name="Hong Y."/>
            <person name="Kim R.W."/>
            <person name="Kang W.H."/>
            <person name="Huh J.H."/>
            <person name="Kang B.C."/>
            <person name="Yang T.J."/>
            <person name="Lee Y.H."/>
            <person name="Bennetzen J.L."/>
            <person name="Choi D."/>
        </authorList>
    </citation>
    <scope>NUCLEOTIDE SEQUENCE [LARGE SCALE GENOMIC DNA]</scope>
    <source>
        <strain evidence="4">cv. PBC81</strain>
    </source>
</reference>
<accession>A0A2G2W571</accession>
<evidence type="ECO:0000256" key="1">
    <source>
        <dbReference type="SAM" id="MobiDB-lite"/>
    </source>
</evidence>
<feature type="compositionally biased region" description="Low complexity" evidence="1">
    <location>
        <begin position="270"/>
        <end position="279"/>
    </location>
</feature>